<keyword evidence="1" id="KW-0812">Transmembrane</keyword>
<protein>
    <recommendedName>
        <fullName evidence="4">DUF4878 domain-containing protein</fullName>
    </recommendedName>
</protein>
<reference evidence="2 3" key="1">
    <citation type="submission" date="2020-11" db="EMBL/GenBank/DDBJ databases">
        <title>Enhanced detection system for hospital associated transmission using whole genome sequencing surveillance.</title>
        <authorList>
            <person name="Harrison L.H."/>
            <person name="Van Tyne D."/>
            <person name="Marsh J.W."/>
            <person name="Griffith M.P."/>
            <person name="Snyder D.J."/>
            <person name="Cooper V.S."/>
            <person name="Mustapha M."/>
        </authorList>
    </citation>
    <scope>NUCLEOTIDE SEQUENCE [LARGE SCALE GENOMIC DNA]</scope>
    <source>
        <strain evidence="2 3">CB00117</strain>
    </source>
</reference>
<dbReference type="EMBL" id="JADWND010000002">
    <property type="protein sequence ID" value="MBJ8380530.1"/>
    <property type="molecule type" value="Genomic_DNA"/>
</dbReference>
<name>A0ABS0ZNY7_9ENTR</name>
<dbReference type="Proteomes" id="UP000746649">
    <property type="component" value="Unassembled WGS sequence"/>
</dbReference>
<proteinExistence type="predicted"/>
<organism evidence="2 3">
    <name type="scientific">Citrobacter sedlakii</name>
    <dbReference type="NCBI Taxonomy" id="67826"/>
    <lineage>
        <taxon>Bacteria</taxon>
        <taxon>Pseudomonadati</taxon>
        <taxon>Pseudomonadota</taxon>
        <taxon>Gammaproteobacteria</taxon>
        <taxon>Enterobacterales</taxon>
        <taxon>Enterobacteriaceae</taxon>
        <taxon>Citrobacter</taxon>
        <taxon>Citrobacter freundii complex</taxon>
    </lineage>
</organism>
<accession>A0ABS0ZNY7</accession>
<evidence type="ECO:0000313" key="3">
    <source>
        <dbReference type="Proteomes" id="UP000746649"/>
    </source>
</evidence>
<keyword evidence="1" id="KW-0472">Membrane</keyword>
<keyword evidence="3" id="KW-1185">Reference proteome</keyword>
<comment type="caution">
    <text evidence="2">The sequence shown here is derived from an EMBL/GenBank/DDBJ whole genome shotgun (WGS) entry which is preliminary data.</text>
</comment>
<feature type="transmembrane region" description="Helical" evidence="1">
    <location>
        <begin position="159"/>
        <end position="183"/>
    </location>
</feature>
<keyword evidence="1" id="KW-1133">Transmembrane helix</keyword>
<sequence>MNQPVTVSLATLKTQLLNLNANNDKPFILQEEGNEIVATWNIVDAKWQEILGKAGLKKQYELRLFFDERKKQVRYRETSTDVEWNANAGGFTFGKSAHLGKRLEFSTGSAWGVKEDGSVGKIYGYTFVSTEIMDPVFDIVRNAGWQVQGILADNKKRKYVVAGVIGAILLAVVGIASILFVSLGGVKEAARAEIDLLRNEQYGEAWRASAHAIQRKMTEEEFIQATKAINFSEIDDYSFNSISVADNVGTLSGKVTFRNGAPGVITVTMYKENEQWKLAGVSVN</sequence>
<gene>
    <name evidence="2" type="ORF">I6M88_06005</name>
</gene>
<evidence type="ECO:0000256" key="1">
    <source>
        <dbReference type="SAM" id="Phobius"/>
    </source>
</evidence>
<evidence type="ECO:0008006" key="4">
    <source>
        <dbReference type="Google" id="ProtNLM"/>
    </source>
</evidence>
<evidence type="ECO:0000313" key="2">
    <source>
        <dbReference type="EMBL" id="MBJ8380530.1"/>
    </source>
</evidence>